<dbReference type="InterPro" id="IPR052190">
    <property type="entry name" value="Euk-Arch_PrmC-MTase"/>
</dbReference>
<protein>
    <submittedName>
        <fullName evidence="8">Methyltransferase small domain-containing protein</fullName>
    </submittedName>
</protein>
<dbReference type="GO" id="GO:0008276">
    <property type="term" value="F:protein methyltransferase activity"/>
    <property type="evidence" value="ECO:0007669"/>
    <property type="project" value="TreeGrafter"/>
</dbReference>
<keyword evidence="2 8" id="KW-0489">Methyltransferase</keyword>
<evidence type="ECO:0000313" key="9">
    <source>
        <dbReference type="Proteomes" id="UP000199288"/>
    </source>
</evidence>
<dbReference type="OrthoDB" id="129465at2"/>
<dbReference type="InterPro" id="IPR029063">
    <property type="entry name" value="SAM-dependent_MTases_sf"/>
</dbReference>
<evidence type="ECO:0000256" key="4">
    <source>
        <dbReference type="ARBA" id="ARBA00022691"/>
    </source>
</evidence>
<dbReference type="RefSeq" id="WP_092561728.1">
    <property type="nucleotide sequence ID" value="NZ_FNQV01000003.1"/>
</dbReference>
<keyword evidence="3 8" id="KW-0808">Transferase</keyword>
<feature type="domain" description="DUF7059" evidence="7">
    <location>
        <begin position="39"/>
        <end position="123"/>
    </location>
</feature>
<dbReference type="Gene3D" id="3.40.50.150">
    <property type="entry name" value="Vaccinia Virus protein VP39"/>
    <property type="match status" value="1"/>
</dbReference>
<gene>
    <name evidence="8" type="ORF">SAMN02910418_00541</name>
</gene>
<evidence type="ECO:0000256" key="5">
    <source>
        <dbReference type="SAM" id="MobiDB-lite"/>
    </source>
</evidence>
<dbReference type="PANTHER" id="PTHR45875:SF1">
    <property type="entry name" value="METHYLTRANSFERASE N6AMT1"/>
    <property type="match status" value="1"/>
</dbReference>
<keyword evidence="4" id="KW-0949">S-adenosyl-L-methionine</keyword>
<evidence type="ECO:0000256" key="3">
    <source>
        <dbReference type="ARBA" id="ARBA00022679"/>
    </source>
</evidence>
<dbReference type="GO" id="GO:0008170">
    <property type="term" value="F:N-methyltransferase activity"/>
    <property type="evidence" value="ECO:0007669"/>
    <property type="project" value="UniProtKB-ARBA"/>
</dbReference>
<organism evidence="8 9">
    <name type="scientific">Bowdeniella nasicola</name>
    <dbReference type="NCBI Taxonomy" id="208480"/>
    <lineage>
        <taxon>Bacteria</taxon>
        <taxon>Bacillati</taxon>
        <taxon>Actinomycetota</taxon>
        <taxon>Actinomycetes</taxon>
        <taxon>Actinomycetales</taxon>
        <taxon>Actinomycetaceae</taxon>
        <taxon>Bowdeniella</taxon>
    </lineage>
</organism>
<dbReference type="Pfam" id="PF23186">
    <property type="entry name" value="DUF7059"/>
    <property type="match status" value="1"/>
</dbReference>
<dbReference type="PANTHER" id="PTHR45875">
    <property type="entry name" value="METHYLTRANSFERASE N6AMT1"/>
    <property type="match status" value="1"/>
</dbReference>
<dbReference type="AlphaFoldDB" id="A0A1H3WY88"/>
<dbReference type="GO" id="GO:0035657">
    <property type="term" value="C:eRF1 methyltransferase complex"/>
    <property type="evidence" value="ECO:0007669"/>
    <property type="project" value="TreeGrafter"/>
</dbReference>
<dbReference type="InterPro" id="IPR007848">
    <property type="entry name" value="Small_mtfrase_dom"/>
</dbReference>
<dbReference type="Pfam" id="PF05175">
    <property type="entry name" value="MTS"/>
    <property type="match status" value="1"/>
</dbReference>
<keyword evidence="9" id="KW-1185">Reference proteome</keyword>
<dbReference type="GO" id="GO:0032259">
    <property type="term" value="P:methylation"/>
    <property type="evidence" value="ECO:0007669"/>
    <property type="project" value="UniProtKB-KW"/>
</dbReference>
<dbReference type="SUPFAM" id="SSF53335">
    <property type="entry name" value="S-adenosyl-L-methionine-dependent methyltransferases"/>
    <property type="match status" value="1"/>
</dbReference>
<evidence type="ECO:0000256" key="2">
    <source>
        <dbReference type="ARBA" id="ARBA00022603"/>
    </source>
</evidence>
<dbReference type="CDD" id="cd02440">
    <property type="entry name" value="AdoMet_MTases"/>
    <property type="match status" value="1"/>
</dbReference>
<evidence type="ECO:0000259" key="7">
    <source>
        <dbReference type="Pfam" id="PF23186"/>
    </source>
</evidence>
<evidence type="ECO:0000313" key="8">
    <source>
        <dbReference type="EMBL" id="SDZ92106.1"/>
    </source>
</evidence>
<dbReference type="InterPro" id="IPR002052">
    <property type="entry name" value="DNA_methylase_N6_adenine_CS"/>
</dbReference>
<feature type="region of interest" description="Disordered" evidence="5">
    <location>
        <begin position="1"/>
        <end position="26"/>
    </location>
</feature>
<comment type="similarity">
    <text evidence="1">Belongs to the eukaryotic/archaeal PrmC-related family.</text>
</comment>
<dbReference type="GO" id="GO:0008757">
    <property type="term" value="F:S-adenosylmethionine-dependent methyltransferase activity"/>
    <property type="evidence" value="ECO:0007669"/>
    <property type="project" value="TreeGrafter"/>
</dbReference>
<dbReference type="GO" id="GO:0003676">
    <property type="term" value="F:nucleic acid binding"/>
    <property type="evidence" value="ECO:0007669"/>
    <property type="project" value="InterPro"/>
</dbReference>
<proteinExistence type="inferred from homology"/>
<name>A0A1H3WY88_9ACTO</name>
<dbReference type="PROSITE" id="PS00092">
    <property type="entry name" value="N6_MTASE"/>
    <property type="match status" value="1"/>
</dbReference>
<dbReference type="EMBL" id="FNQV01000003">
    <property type="protein sequence ID" value="SDZ92106.1"/>
    <property type="molecule type" value="Genomic_DNA"/>
</dbReference>
<accession>A0A1H3WY88</accession>
<evidence type="ECO:0000259" key="6">
    <source>
        <dbReference type="Pfam" id="PF05175"/>
    </source>
</evidence>
<evidence type="ECO:0000256" key="1">
    <source>
        <dbReference type="ARBA" id="ARBA00006149"/>
    </source>
</evidence>
<dbReference type="InterPro" id="IPR055487">
    <property type="entry name" value="DUF7059"/>
</dbReference>
<sequence length="534" mass="55990">MPAPDIRSIGDDERTDVTAPPPPNLGDPALAADLRADLASYTSDVLDELLGPVAAAALAREQRIPARIALAESSEPLALLARLFLLGDELTGAEVERALPATTPARAEAAHLVTRSATGRFRAAVDISPTGIDPADGPAWIVSDLPETVLGHALPPWHVLGVGGASQTLHALLPQPPAGGSLGTVLDLGTGSGIQALTLARRAERVIATDLSERALAFLCANAALADIPDGVIEARAGSLFEPVAGETFDLIVSNPPFVITPAAAYDAGLPVMEYRDSGTGASGDELLARLIADLGTHLAPGGRAIILANWEVRANEDEFARPRAWVAAAEARAGVPLDSWIIRREFQDAAEYAEMWLRDGGLSDDYDALYRAYLADFAARGVRWVDFGYLLFTRPLSSERGVHETSDLTGHAAPDGETLWRLAAERARLERTSDSDLAASRITAADDVTLEHHFRIGESQPEVITATQGGGLHQVVSCPTEMAGLLSAADGSLTVGQIAAALAALLDVEGEAMAKACIAHTRRLASIGMLSVG</sequence>
<reference evidence="9" key="1">
    <citation type="submission" date="2016-10" db="EMBL/GenBank/DDBJ databases">
        <authorList>
            <person name="Varghese N."/>
            <person name="Submissions S."/>
        </authorList>
    </citation>
    <scope>NUCLEOTIDE SEQUENCE [LARGE SCALE GENOMIC DNA]</scope>
    <source>
        <strain evidence="9">KPR-1</strain>
    </source>
</reference>
<feature type="domain" description="Methyltransferase small" evidence="6">
    <location>
        <begin position="166"/>
        <end position="265"/>
    </location>
</feature>
<dbReference type="Proteomes" id="UP000199288">
    <property type="component" value="Unassembled WGS sequence"/>
</dbReference>